<keyword evidence="2" id="KW-1185">Reference proteome</keyword>
<evidence type="ECO:0000256" key="1">
    <source>
        <dbReference type="SAM" id="MobiDB-lite"/>
    </source>
</evidence>
<evidence type="ECO:0000313" key="3">
    <source>
        <dbReference type="WBParaSite" id="Minc3s00867g18257"/>
    </source>
</evidence>
<dbReference type="Proteomes" id="UP000887563">
    <property type="component" value="Unplaced"/>
</dbReference>
<accession>A0A914LW31</accession>
<dbReference type="AlphaFoldDB" id="A0A914LW31"/>
<sequence length="194" mass="23168">MIIAQRLDVQIKKEYLNLNAKYTREMIEEITEIAKESIENGGIKLQKNEASKYLKKIYAFSEKYEISYNSVKKIRNNLIAQQEVNKETMEKELSKEKSKQEIEENNGNSSQTKKRKRKEEYTLEMIKEIYYIAREYEYLANSDNHSSEVISSIFNDKIREFSDKYLADISTILSRSPQNWESKSHRNRFYYLLI</sequence>
<feature type="compositionally biased region" description="Basic and acidic residues" evidence="1">
    <location>
        <begin position="89"/>
        <end position="102"/>
    </location>
</feature>
<protein>
    <submittedName>
        <fullName evidence="3">Uncharacterized protein</fullName>
    </submittedName>
</protein>
<proteinExistence type="predicted"/>
<evidence type="ECO:0000313" key="2">
    <source>
        <dbReference type="Proteomes" id="UP000887563"/>
    </source>
</evidence>
<reference evidence="3" key="1">
    <citation type="submission" date="2022-11" db="UniProtKB">
        <authorList>
            <consortium name="WormBaseParasite"/>
        </authorList>
    </citation>
    <scope>IDENTIFICATION</scope>
</reference>
<dbReference type="WBParaSite" id="Minc3s00867g18257">
    <property type="protein sequence ID" value="Minc3s00867g18257"/>
    <property type="gene ID" value="Minc3s00867g18257"/>
</dbReference>
<organism evidence="2 3">
    <name type="scientific">Meloidogyne incognita</name>
    <name type="common">Southern root-knot nematode worm</name>
    <name type="synonym">Oxyuris incognita</name>
    <dbReference type="NCBI Taxonomy" id="6306"/>
    <lineage>
        <taxon>Eukaryota</taxon>
        <taxon>Metazoa</taxon>
        <taxon>Ecdysozoa</taxon>
        <taxon>Nematoda</taxon>
        <taxon>Chromadorea</taxon>
        <taxon>Rhabditida</taxon>
        <taxon>Tylenchina</taxon>
        <taxon>Tylenchomorpha</taxon>
        <taxon>Tylenchoidea</taxon>
        <taxon>Meloidogynidae</taxon>
        <taxon>Meloidogyninae</taxon>
        <taxon>Meloidogyne</taxon>
        <taxon>Meloidogyne incognita group</taxon>
    </lineage>
</organism>
<feature type="region of interest" description="Disordered" evidence="1">
    <location>
        <begin position="89"/>
        <end position="117"/>
    </location>
</feature>
<name>A0A914LW31_MELIC</name>